<dbReference type="SMART" id="SM00387">
    <property type="entry name" value="HATPase_c"/>
    <property type="match status" value="1"/>
</dbReference>
<dbReference type="SUPFAM" id="SSF55874">
    <property type="entry name" value="ATPase domain of HSP90 chaperone/DNA topoisomerase II/histidine kinase"/>
    <property type="match status" value="1"/>
</dbReference>
<dbReference type="EC" id="2.7.13.3" evidence="2"/>
<evidence type="ECO:0000256" key="5">
    <source>
        <dbReference type="ARBA" id="ARBA00023012"/>
    </source>
</evidence>
<dbReference type="AlphaFoldDB" id="A0A158CQT7"/>
<organism evidence="7 8">
    <name type="scientific">Caballeronia hypogeia</name>
    <dbReference type="NCBI Taxonomy" id="1777140"/>
    <lineage>
        <taxon>Bacteria</taxon>
        <taxon>Pseudomonadati</taxon>
        <taxon>Pseudomonadota</taxon>
        <taxon>Betaproteobacteria</taxon>
        <taxon>Burkholderiales</taxon>
        <taxon>Burkholderiaceae</taxon>
        <taxon>Caballeronia</taxon>
    </lineage>
</organism>
<dbReference type="GO" id="GO:0004673">
    <property type="term" value="F:protein histidine kinase activity"/>
    <property type="evidence" value="ECO:0007669"/>
    <property type="project" value="UniProtKB-EC"/>
</dbReference>
<keyword evidence="3" id="KW-0808">Transferase</keyword>
<evidence type="ECO:0000256" key="4">
    <source>
        <dbReference type="ARBA" id="ARBA00022777"/>
    </source>
</evidence>
<dbReference type="STRING" id="1777140.AWB79_05805"/>
<reference evidence="7" key="1">
    <citation type="submission" date="2016-01" db="EMBL/GenBank/DDBJ databases">
        <authorList>
            <person name="Peeters C."/>
        </authorList>
    </citation>
    <scope>NUCLEOTIDE SEQUENCE</scope>
    <source>
        <strain evidence="7">LMG 29322</strain>
    </source>
</reference>
<evidence type="ECO:0000313" key="7">
    <source>
        <dbReference type="EMBL" id="SAK84659.1"/>
    </source>
</evidence>
<protein>
    <recommendedName>
        <fullName evidence="2">histidine kinase</fullName>
        <ecNumber evidence="2">2.7.13.3</ecNumber>
    </recommendedName>
</protein>
<dbReference type="Gene3D" id="3.30.565.10">
    <property type="entry name" value="Histidine kinase-like ATPase, C-terminal domain"/>
    <property type="match status" value="1"/>
</dbReference>
<keyword evidence="5" id="KW-0902">Two-component regulatory system</keyword>
<dbReference type="PANTHER" id="PTHR43711:SF1">
    <property type="entry name" value="HISTIDINE KINASE 1"/>
    <property type="match status" value="1"/>
</dbReference>
<dbReference type="InterPro" id="IPR036890">
    <property type="entry name" value="HATPase_C_sf"/>
</dbReference>
<feature type="domain" description="Histidine kinase" evidence="6">
    <location>
        <begin position="1"/>
        <end position="98"/>
    </location>
</feature>
<dbReference type="InterPro" id="IPR005467">
    <property type="entry name" value="His_kinase_dom"/>
</dbReference>
<keyword evidence="4 7" id="KW-0418">Kinase</keyword>
<dbReference type="InterPro" id="IPR003594">
    <property type="entry name" value="HATPase_dom"/>
</dbReference>
<evidence type="ECO:0000256" key="3">
    <source>
        <dbReference type="ARBA" id="ARBA00022679"/>
    </source>
</evidence>
<dbReference type="InterPro" id="IPR011006">
    <property type="entry name" value="CheY-like_superfamily"/>
</dbReference>
<dbReference type="PANTHER" id="PTHR43711">
    <property type="entry name" value="TWO-COMPONENT HISTIDINE KINASE"/>
    <property type="match status" value="1"/>
</dbReference>
<dbReference type="GO" id="GO:0000160">
    <property type="term" value="P:phosphorelay signal transduction system"/>
    <property type="evidence" value="ECO:0007669"/>
    <property type="project" value="UniProtKB-KW"/>
</dbReference>
<proteinExistence type="predicted"/>
<comment type="catalytic activity">
    <reaction evidence="1">
        <text>ATP + protein L-histidine = ADP + protein N-phospho-L-histidine.</text>
        <dbReference type="EC" id="2.7.13.3"/>
    </reaction>
</comment>
<gene>
    <name evidence="7" type="ORF">AWB79_05805</name>
</gene>
<name>A0A158CQT7_9BURK</name>
<evidence type="ECO:0000259" key="6">
    <source>
        <dbReference type="PROSITE" id="PS50109"/>
    </source>
</evidence>
<accession>A0A158CQT7</accession>
<dbReference type="SUPFAM" id="SSF52172">
    <property type="entry name" value="CheY-like"/>
    <property type="match status" value="1"/>
</dbReference>
<dbReference type="Pfam" id="PF02518">
    <property type="entry name" value="HATPase_c"/>
    <property type="match status" value="1"/>
</dbReference>
<dbReference type="Proteomes" id="UP000054851">
    <property type="component" value="Unassembled WGS sequence"/>
</dbReference>
<evidence type="ECO:0000313" key="8">
    <source>
        <dbReference type="Proteomes" id="UP000054851"/>
    </source>
</evidence>
<evidence type="ECO:0000256" key="2">
    <source>
        <dbReference type="ARBA" id="ARBA00012438"/>
    </source>
</evidence>
<sequence>MSVASLVRSAVEQSLPLIEALRQELALDLPDDPLTVLGDGSRLIQVLTNLLNNAAKYTQQGGRIALTAGVRDGQVAISVADNGIGVDAIMIRTALPGLDGHTLARQLHAVHPHERTLYIAVSDACQSHDKIVARGVGFDHHVERAVAMATLSRILHAVPT</sequence>
<dbReference type="PROSITE" id="PS50109">
    <property type="entry name" value="HIS_KIN"/>
    <property type="match status" value="1"/>
</dbReference>
<keyword evidence="8" id="KW-1185">Reference proteome</keyword>
<dbReference type="InterPro" id="IPR050736">
    <property type="entry name" value="Sensor_HK_Regulatory"/>
</dbReference>
<comment type="caution">
    <text evidence="7">The sequence shown here is derived from an EMBL/GenBank/DDBJ whole genome shotgun (WGS) entry which is preliminary data.</text>
</comment>
<evidence type="ECO:0000256" key="1">
    <source>
        <dbReference type="ARBA" id="ARBA00000085"/>
    </source>
</evidence>
<dbReference type="EMBL" id="FCOA02000026">
    <property type="protein sequence ID" value="SAK84659.1"/>
    <property type="molecule type" value="Genomic_DNA"/>
</dbReference>